<dbReference type="PROSITE" id="PS50011">
    <property type="entry name" value="PROTEIN_KINASE_DOM"/>
    <property type="match status" value="1"/>
</dbReference>
<dbReference type="Gene3D" id="1.10.510.10">
    <property type="entry name" value="Transferase(Phosphotransferase) domain 1"/>
    <property type="match status" value="1"/>
</dbReference>
<dbReference type="PANTHER" id="PTHR43289">
    <property type="entry name" value="MITOGEN-ACTIVATED PROTEIN KINASE KINASE KINASE 20-RELATED"/>
    <property type="match status" value="1"/>
</dbReference>
<keyword evidence="6 7" id="KW-0067">ATP-binding</keyword>
<reference evidence="9" key="1">
    <citation type="submission" date="2013-01" db="EMBL/GenBank/DDBJ databases">
        <title>Genome draft of Hydrogenophaga taeniospiralis 2K1.</title>
        <authorList>
            <person name="Gomila M."/>
            <person name="Lalucat J."/>
        </authorList>
    </citation>
    <scope>NUCLEOTIDE SEQUENCE</scope>
    <source>
        <strain evidence="9">CCUG 15921</strain>
    </source>
</reference>
<evidence type="ECO:0000256" key="6">
    <source>
        <dbReference type="ARBA" id="ARBA00022840"/>
    </source>
</evidence>
<keyword evidence="10" id="KW-1185">Reference proteome</keyword>
<dbReference type="EC" id="2.7.11.1" evidence="1"/>
<keyword evidence="5 9" id="KW-0418">Kinase</keyword>
<proteinExistence type="predicted"/>
<sequence>MSSAQIGRYLVLDTLGEGAMGVVVRAYDPDLGRVVAIKTLRSSGLSVEAVQAQERRFVVESRSAARLRHPGIVAVHDVGRSDQGAYMVMECVHGLNLRQCLNHGVRFSVPGVLHLVDGVLAALEHAHEHHVLHRDIKPENILVDHQGNVKLTDFGIAKMLDLDGAQATWVDGQLIGTPRYMAPEQLRGEPLDGRCDVFACGVLLFELLTGRPPFGGAQFVEITQNILNQVTPRASDLSPEVTDGLDRVVQQALQKDRSLRFPTVAHLRQALAAAGAEATQGAEGPAPGEPSELRDWVAADSHSSLAELLATVGPADLAGKVGSGPLPRSVPVPIDVGLTDTAQAFFSDPAGAPSGFERTQPLRGRTLRFWERVPMGWRSRRVGLLLVLAIGVVGLPGLPVGPTDRATEPAPKKVVAVRDEVSPAAEPLPSLLESKPLTKPAQPSEPCTHLGIFQRERCLWKQCETARYRGHAVCARFR</sequence>
<dbReference type="InterPro" id="IPR008271">
    <property type="entry name" value="Ser/Thr_kinase_AS"/>
</dbReference>
<dbReference type="RefSeq" id="WP_068171270.1">
    <property type="nucleotide sequence ID" value="NZ_AOGK01000007.1"/>
</dbReference>
<dbReference type="SMART" id="SM00220">
    <property type="entry name" value="S_TKc"/>
    <property type="match status" value="1"/>
</dbReference>
<evidence type="ECO:0000256" key="7">
    <source>
        <dbReference type="PROSITE-ProRule" id="PRU10141"/>
    </source>
</evidence>
<feature type="domain" description="Protein kinase" evidence="8">
    <location>
        <begin position="9"/>
        <end position="272"/>
    </location>
</feature>
<evidence type="ECO:0000256" key="5">
    <source>
        <dbReference type="ARBA" id="ARBA00022777"/>
    </source>
</evidence>
<dbReference type="OrthoDB" id="9791419at2"/>
<dbReference type="EMBL" id="AOGK01000007">
    <property type="protein sequence ID" value="MDG5975579.1"/>
    <property type="molecule type" value="Genomic_DNA"/>
</dbReference>
<dbReference type="PROSITE" id="PS00107">
    <property type="entry name" value="PROTEIN_KINASE_ATP"/>
    <property type="match status" value="1"/>
</dbReference>
<dbReference type="SUPFAM" id="SSF56112">
    <property type="entry name" value="Protein kinase-like (PK-like)"/>
    <property type="match status" value="1"/>
</dbReference>
<dbReference type="InterPro" id="IPR000719">
    <property type="entry name" value="Prot_kinase_dom"/>
</dbReference>
<evidence type="ECO:0000256" key="3">
    <source>
        <dbReference type="ARBA" id="ARBA00022679"/>
    </source>
</evidence>
<dbReference type="InterPro" id="IPR017441">
    <property type="entry name" value="Protein_kinase_ATP_BS"/>
</dbReference>
<organism evidence="9 10">
    <name type="scientific">Hydrogenophaga taeniospiralis CCUG 15921</name>
    <dbReference type="NCBI Taxonomy" id="1281780"/>
    <lineage>
        <taxon>Bacteria</taxon>
        <taxon>Pseudomonadati</taxon>
        <taxon>Pseudomonadota</taxon>
        <taxon>Betaproteobacteria</taxon>
        <taxon>Burkholderiales</taxon>
        <taxon>Comamonadaceae</taxon>
        <taxon>Hydrogenophaga</taxon>
    </lineage>
</organism>
<keyword evidence="3" id="KW-0808">Transferase</keyword>
<dbReference type="CDD" id="cd14014">
    <property type="entry name" value="STKc_PknB_like"/>
    <property type="match status" value="1"/>
</dbReference>
<dbReference type="Proteomes" id="UP001152876">
    <property type="component" value="Unassembled WGS sequence"/>
</dbReference>
<evidence type="ECO:0000256" key="4">
    <source>
        <dbReference type="ARBA" id="ARBA00022741"/>
    </source>
</evidence>
<comment type="caution">
    <text evidence="9">The sequence shown here is derived from an EMBL/GenBank/DDBJ whole genome shotgun (WGS) entry which is preliminary data.</text>
</comment>
<dbReference type="InterPro" id="IPR011009">
    <property type="entry name" value="Kinase-like_dom_sf"/>
</dbReference>
<evidence type="ECO:0000313" key="10">
    <source>
        <dbReference type="Proteomes" id="UP001152876"/>
    </source>
</evidence>
<dbReference type="GO" id="GO:0005524">
    <property type="term" value="F:ATP binding"/>
    <property type="evidence" value="ECO:0007669"/>
    <property type="project" value="UniProtKB-UniRule"/>
</dbReference>
<dbReference type="GO" id="GO:0004674">
    <property type="term" value="F:protein serine/threonine kinase activity"/>
    <property type="evidence" value="ECO:0007669"/>
    <property type="project" value="UniProtKB-KW"/>
</dbReference>
<name>A0A9X4NT19_9BURK</name>
<dbReference type="Pfam" id="PF00069">
    <property type="entry name" value="Pkinase"/>
    <property type="match status" value="1"/>
</dbReference>
<feature type="binding site" evidence="7">
    <location>
        <position position="38"/>
    </location>
    <ligand>
        <name>ATP</name>
        <dbReference type="ChEBI" id="CHEBI:30616"/>
    </ligand>
</feature>
<evidence type="ECO:0000256" key="2">
    <source>
        <dbReference type="ARBA" id="ARBA00022527"/>
    </source>
</evidence>
<evidence type="ECO:0000259" key="8">
    <source>
        <dbReference type="PROSITE" id="PS50011"/>
    </source>
</evidence>
<keyword evidence="4 7" id="KW-0547">Nucleotide-binding</keyword>
<gene>
    <name evidence="9" type="ORF">H010_09976</name>
</gene>
<dbReference type="AlphaFoldDB" id="A0A9X4NT19"/>
<accession>A0A9X4NT19</accession>
<evidence type="ECO:0000256" key="1">
    <source>
        <dbReference type="ARBA" id="ARBA00012513"/>
    </source>
</evidence>
<keyword evidence="2 9" id="KW-0723">Serine/threonine-protein kinase</keyword>
<dbReference type="PROSITE" id="PS00108">
    <property type="entry name" value="PROTEIN_KINASE_ST"/>
    <property type="match status" value="1"/>
</dbReference>
<dbReference type="FunFam" id="1.10.510.10:FF:000021">
    <property type="entry name" value="Serine/threonine protein kinase"/>
    <property type="match status" value="1"/>
</dbReference>
<dbReference type="Gene3D" id="3.30.200.20">
    <property type="entry name" value="Phosphorylase Kinase, domain 1"/>
    <property type="match status" value="1"/>
</dbReference>
<evidence type="ECO:0000313" key="9">
    <source>
        <dbReference type="EMBL" id="MDG5975579.1"/>
    </source>
</evidence>
<dbReference type="PANTHER" id="PTHR43289:SF6">
    <property type="entry name" value="SERINE_THREONINE-PROTEIN KINASE NEKL-3"/>
    <property type="match status" value="1"/>
</dbReference>
<protein>
    <recommendedName>
        <fullName evidence="1">non-specific serine/threonine protein kinase</fullName>
        <ecNumber evidence="1">2.7.11.1</ecNumber>
    </recommendedName>
</protein>